<dbReference type="Pfam" id="PF18352">
    <property type="entry name" value="Gp138_N"/>
    <property type="match status" value="1"/>
</dbReference>
<proteinExistence type="predicted"/>
<sequence length="220" mass="23912">MDTRSRYEDLREAIETTVENRLVELRTAEHATVVSWDPVKQTMVAQPTNKALIRKPDGTKEWVQMPQIPDVKIHYPSGNGITVTHPLKEGDEVLLIMASRSPDVWQQSGGDQQIIDTRLHDLSNAFCIPGFKSDAKALENVSPDSTQIRSDDGQTVIDIKGGSVALKAQNTEVQVTNDAATMKKGDMKIIVSSSRVDLGGTGGQAVMTEGGPSTKVFAVI</sequence>
<dbReference type="AlphaFoldDB" id="A7ILI4"/>
<dbReference type="eggNOG" id="COG4540">
    <property type="taxonomic scope" value="Bacteria"/>
</dbReference>
<dbReference type="InterPro" id="IPR041599">
    <property type="entry name" value="Gp138_N"/>
</dbReference>
<dbReference type="InterPro" id="IPR037026">
    <property type="entry name" value="Vgr_OB-fold_dom_sf"/>
</dbReference>
<organism evidence="2 3">
    <name type="scientific">Xanthobacter autotrophicus (strain ATCC BAA-1158 / Py2)</name>
    <dbReference type="NCBI Taxonomy" id="78245"/>
    <lineage>
        <taxon>Bacteria</taxon>
        <taxon>Pseudomonadati</taxon>
        <taxon>Pseudomonadota</taxon>
        <taxon>Alphaproteobacteria</taxon>
        <taxon>Hyphomicrobiales</taxon>
        <taxon>Xanthobacteraceae</taxon>
        <taxon>Xanthobacter</taxon>
    </lineage>
</organism>
<dbReference type="Gene3D" id="2.40.50.230">
    <property type="entry name" value="Gp5 N-terminal domain"/>
    <property type="match status" value="1"/>
</dbReference>
<accession>A7ILI4</accession>
<dbReference type="STRING" id="78245.Xaut_3649"/>
<dbReference type="HOGENOM" id="CLU_098186_0_0_5"/>
<dbReference type="EMBL" id="CP000781">
    <property type="protein sequence ID" value="ABS68877.1"/>
    <property type="molecule type" value="Genomic_DNA"/>
</dbReference>
<dbReference type="Proteomes" id="UP000002417">
    <property type="component" value="Chromosome"/>
</dbReference>
<name>A7ILI4_XANP2</name>
<evidence type="ECO:0000313" key="3">
    <source>
        <dbReference type="Proteomes" id="UP000002417"/>
    </source>
</evidence>
<dbReference type="KEGG" id="xau:Xaut_3649"/>
<dbReference type="OrthoDB" id="1903830at2"/>
<reference evidence="2 3" key="1">
    <citation type="submission" date="2007-07" db="EMBL/GenBank/DDBJ databases">
        <title>Complete sequence of chromosome of Xanthobacter autotrophicus Py2.</title>
        <authorList>
            <consortium name="US DOE Joint Genome Institute"/>
            <person name="Copeland A."/>
            <person name="Lucas S."/>
            <person name="Lapidus A."/>
            <person name="Barry K."/>
            <person name="Glavina del Rio T."/>
            <person name="Hammon N."/>
            <person name="Israni S."/>
            <person name="Dalin E."/>
            <person name="Tice H."/>
            <person name="Pitluck S."/>
            <person name="Sims D."/>
            <person name="Brettin T."/>
            <person name="Bruce D."/>
            <person name="Detter J.C."/>
            <person name="Han C."/>
            <person name="Tapia R."/>
            <person name="Brainard J."/>
            <person name="Schmutz J."/>
            <person name="Larimer F."/>
            <person name="Land M."/>
            <person name="Hauser L."/>
            <person name="Kyrpides N."/>
            <person name="Kim E."/>
            <person name="Ensigns S.A."/>
            <person name="Richardson P."/>
        </authorList>
    </citation>
    <scope>NUCLEOTIDE SEQUENCE [LARGE SCALE GENOMIC DNA]</scope>
    <source>
        <strain evidence="3">ATCC BAA-1158 / Py2</strain>
    </source>
</reference>
<protein>
    <recommendedName>
        <fullName evidence="1">Phage protein Gp138 N-terminal domain-containing protein</fullName>
    </recommendedName>
</protein>
<gene>
    <name evidence="2" type="ordered locus">Xaut_3649</name>
</gene>
<evidence type="ECO:0000259" key="1">
    <source>
        <dbReference type="Pfam" id="PF18352"/>
    </source>
</evidence>
<evidence type="ECO:0000313" key="2">
    <source>
        <dbReference type="EMBL" id="ABS68877.1"/>
    </source>
</evidence>
<feature type="domain" description="Phage protein Gp138 N-terminal" evidence="1">
    <location>
        <begin position="31"/>
        <end position="130"/>
    </location>
</feature>
<keyword evidence="3" id="KW-1185">Reference proteome</keyword>